<sequence length="288" mass="31495">MLASLDGLLAALRLQPDGDDRFRVPSEPGRHPDRVFGGQLLAQALLAASATVTGKDPHALHAAFVEAGAPDRPATLAVDRVRDGRSVATRRVTVLQEDRPRLVAIVLFHANATEPDVCGPAPETPRPEELPLIQHWAHELPAEQQELGRSWIDRPPPLEMRIGEAPTFLGGPSASGTRSHWMRLPRDVGEDRALHAALLAYASDFLLMDMAFRAHPDGSGPGKFTGFSLDHAIWLHRPVRFDRWHLHTQEALAIVGDRGLTRGAVHDTDGRLVASVAQEVLVRPLTTR</sequence>
<evidence type="ECO:0000256" key="2">
    <source>
        <dbReference type="ARBA" id="ARBA00022801"/>
    </source>
</evidence>
<accession>A0ABN3IPK3</accession>
<dbReference type="Proteomes" id="UP001501231">
    <property type="component" value="Unassembled WGS sequence"/>
</dbReference>
<evidence type="ECO:0000259" key="3">
    <source>
        <dbReference type="Pfam" id="PF13622"/>
    </source>
</evidence>
<dbReference type="InterPro" id="IPR029069">
    <property type="entry name" value="HotDog_dom_sf"/>
</dbReference>
<protein>
    <submittedName>
        <fullName evidence="5">Acyl-CoA thioesterase II</fullName>
    </submittedName>
</protein>
<dbReference type="CDD" id="cd03445">
    <property type="entry name" value="Thioesterase_II_repeat2"/>
    <property type="match status" value="1"/>
</dbReference>
<evidence type="ECO:0000256" key="1">
    <source>
        <dbReference type="ARBA" id="ARBA00006538"/>
    </source>
</evidence>
<dbReference type="PANTHER" id="PTHR11066">
    <property type="entry name" value="ACYL-COA THIOESTERASE"/>
    <property type="match status" value="1"/>
</dbReference>
<dbReference type="PANTHER" id="PTHR11066:SF34">
    <property type="entry name" value="ACYL-COENZYME A THIOESTERASE 8"/>
    <property type="match status" value="1"/>
</dbReference>
<gene>
    <name evidence="5" type="primary">tesB_2</name>
    <name evidence="5" type="ORF">GCM10010191_18840</name>
</gene>
<organism evidence="5 6">
    <name type="scientific">Actinomadura vinacea</name>
    <dbReference type="NCBI Taxonomy" id="115336"/>
    <lineage>
        <taxon>Bacteria</taxon>
        <taxon>Bacillati</taxon>
        <taxon>Actinomycetota</taxon>
        <taxon>Actinomycetes</taxon>
        <taxon>Streptosporangiales</taxon>
        <taxon>Thermomonosporaceae</taxon>
        <taxon>Actinomadura</taxon>
    </lineage>
</organism>
<keyword evidence="2" id="KW-0378">Hydrolase</keyword>
<comment type="caution">
    <text evidence="5">The sequence shown here is derived from an EMBL/GenBank/DDBJ whole genome shotgun (WGS) entry which is preliminary data.</text>
</comment>
<name>A0ABN3IPK3_9ACTN</name>
<dbReference type="Gene3D" id="2.40.160.210">
    <property type="entry name" value="Acyl-CoA thioesterase, double hotdog domain"/>
    <property type="match status" value="1"/>
</dbReference>
<reference evidence="5 6" key="1">
    <citation type="journal article" date="2019" name="Int. J. Syst. Evol. Microbiol.">
        <title>The Global Catalogue of Microorganisms (GCM) 10K type strain sequencing project: providing services to taxonomists for standard genome sequencing and annotation.</title>
        <authorList>
            <consortium name="The Broad Institute Genomics Platform"/>
            <consortium name="The Broad Institute Genome Sequencing Center for Infectious Disease"/>
            <person name="Wu L."/>
            <person name="Ma J."/>
        </authorList>
    </citation>
    <scope>NUCLEOTIDE SEQUENCE [LARGE SCALE GENOMIC DNA]</scope>
    <source>
        <strain evidence="5 6">JCM 3325</strain>
    </source>
</reference>
<dbReference type="SUPFAM" id="SSF54637">
    <property type="entry name" value="Thioesterase/thiol ester dehydrase-isomerase"/>
    <property type="match status" value="2"/>
</dbReference>
<dbReference type="CDD" id="cd03444">
    <property type="entry name" value="Thioesterase_II_repeat1"/>
    <property type="match status" value="1"/>
</dbReference>
<dbReference type="Pfam" id="PF13622">
    <property type="entry name" value="4HBT_3"/>
    <property type="match status" value="1"/>
</dbReference>
<dbReference type="InterPro" id="IPR003703">
    <property type="entry name" value="Acyl_CoA_thio"/>
</dbReference>
<comment type="similarity">
    <text evidence="1">Belongs to the C/M/P thioester hydrolase family.</text>
</comment>
<dbReference type="InterPro" id="IPR049449">
    <property type="entry name" value="TesB_ACOT8-like_N"/>
</dbReference>
<dbReference type="Pfam" id="PF20789">
    <property type="entry name" value="4HBT_3C"/>
    <property type="match status" value="1"/>
</dbReference>
<evidence type="ECO:0000313" key="5">
    <source>
        <dbReference type="EMBL" id="GAA2410292.1"/>
    </source>
</evidence>
<feature type="domain" description="Acyl-CoA thioesterase-like C-terminal" evidence="4">
    <location>
        <begin position="145"/>
        <end position="282"/>
    </location>
</feature>
<evidence type="ECO:0000313" key="6">
    <source>
        <dbReference type="Proteomes" id="UP001501231"/>
    </source>
</evidence>
<dbReference type="EMBL" id="BAAARW010000006">
    <property type="protein sequence ID" value="GAA2410292.1"/>
    <property type="molecule type" value="Genomic_DNA"/>
</dbReference>
<evidence type="ECO:0000259" key="4">
    <source>
        <dbReference type="Pfam" id="PF20789"/>
    </source>
</evidence>
<keyword evidence="6" id="KW-1185">Reference proteome</keyword>
<proteinExistence type="inferred from homology"/>
<dbReference type="InterPro" id="IPR049450">
    <property type="entry name" value="ACOT8-like_C"/>
</dbReference>
<feature type="domain" description="Acyl-CoA thioesterase-like N-terminal HotDog" evidence="3">
    <location>
        <begin position="33"/>
        <end position="109"/>
    </location>
</feature>
<dbReference type="InterPro" id="IPR042171">
    <property type="entry name" value="Acyl-CoA_hotdog"/>
</dbReference>